<dbReference type="PANTHER" id="PTHR30146:SF109">
    <property type="entry name" value="HTH-TYPE TRANSCRIPTIONAL REGULATOR GALS"/>
    <property type="match status" value="1"/>
</dbReference>
<dbReference type="Pfam" id="PF13377">
    <property type="entry name" value="Peripla_BP_3"/>
    <property type="match status" value="1"/>
</dbReference>
<feature type="domain" description="HTH lacI-type" evidence="4">
    <location>
        <begin position="7"/>
        <end position="61"/>
    </location>
</feature>
<name>A0A1H5INE1_9MICC</name>
<protein>
    <submittedName>
        <fullName evidence="5">DNA-binding transcriptional regulator, LacI/PurR family</fullName>
    </submittedName>
</protein>
<dbReference type="AlphaFoldDB" id="A0A1H5INE1"/>
<dbReference type="InterPro" id="IPR010982">
    <property type="entry name" value="Lambda_DNA-bd_dom_sf"/>
</dbReference>
<accession>A0A1H5INE1</accession>
<dbReference type="Gene3D" id="1.10.260.40">
    <property type="entry name" value="lambda repressor-like DNA-binding domains"/>
    <property type="match status" value="1"/>
</dbReference>
<keyword evidence="1" id="KW-0805">Transcription regulation</keyword>
<dbReference type="InterPro" id="IPR028082">
    <property type="entry name" value="Peripla_BP_I"/>
</dbReference>
<evidence type="ECO:0000256" key="3">
    <source>
        <dbReference type="ARBA" id="ARBA00023163"/>
    </source>
</evidence>
<dbReference type="Gene3D" id="3.40.50.2300">
    <property type="match status" value="2"/>
</dbReference>
<dbReference type="RefSeq" id="WP_074711090.1">
    <property type="nucleotide sequence ID" value="NZ_FNTV01000001.1"/>
</dbReference>
<evidence type="ECO:0000256" key="2">
    <source>
        <dbReference type="ARBA" id="ARBA00023125"/>
    </source>
</evidence>
<dbReference type="CDD" id="cd06267">
    <property type="entry name" value="PBP1_LacI_sugar_binding-like"/>
    <property type="match status" value="1"/>
</dbReference>
<evidence type="ECO:0000313" key="6">
    <source>
        <dbReference type="Proteomes" id="UP000182725"/>
    </source>
</evidence>
<dbReference type="GO" id="GO:0003700">
    <property type="term" value="F:DNA-binding transcription factor activity"/>
    <property type="evidence" value="ECO:0007669"/>
    <property type="project" value="TreeGrafter"/>
</dbReference>
<dbReference type="CDD" id="cd01392">
    <property type="entry name" value="HTH_LacI"/>
    <property type="match status" value="1"/>
</dbReference>
<dbReference type="PANTHER" id="PTHR30146">
    <property type="entry name" value="LACI-RELATED TRANSCRIPTIONAL REPRESSOR"/>
    <property type="match status" value="1"/>
</dbReference>
<evidence type="ECO:0000256" key="1">
    <source>
        <dbReference type="ARBA" id="ARBA00023015"/>
    </source>
</evidence>
<proteinExistence type="predicted"/>
<dbReference type="SMART" id="SM00354">
    <property type="entry name" value="HTH_LACI"/>
    <property type="match status" value="1"/>
</dbReference>
<gene>
    <name evidence="5" type="ORF">SAMN04489740_1359</name>
</gene>
<evidence type="ECO:0000313" key="5">
    <source>
        <dbReference type="EMBL" id="SEE41776.1"/>
    </source>
</evidence>
<dbReference type="Proteomes" id="UP000182725">
    <property type="component" value="Unassembled WGS sequence"/>
</dbReference>
<dbReference type="GO" id="GO:0000976">
    <property type="term" value="F:transcription cis-regulatory region binding"/>
    <property type="evidence" value="ECO:0007669"/>
    <property type="project" value="TreeGrafter"/>
</dbReference>
<dbReference type="Pfam" id="PF00356">
    <property type="entry name" value="LacI"/>
    <property type="match status" value="1"/>
</dbReference>
<dbReference type="EMBL" id="FNTV01000001">
    <property type="protein sequence ID" value="SEE41776.1"/>
    <property type="molecule type" value="Genomic_DNA"/>
</dbReference>
<dbReference type="SUPFAM" id="SSF53822">
    <property type="entry name" value="Periplasmic binding protein-like I"/>
    <property type="match status" value="1"/>
</dbReference>
<dbReference type="InterPro" id="IPR000843">
    <property type="entry name" value="HTH_LacI"/>
</dbReference>
<evidence type="ECO:0000259" key="4">
    <source>
        <dbReference type="PROSITE" id="PS50932"/>
    </source>
</evidence>
<dbReference type="PROSITE" id="PS50932">
    <property type="entry name" value="HTH_LACI_2"/>
    <property type="match status" value="1"/>
</dbReference>
<reference evidence="5 6" key="1">
    <citation type="submission" date="2016-10" db="EMBL/GenBank/DDBJ databases">
        <authorList>
            <person name="de Groot N.N."/>
        </authorList>
    </citation>
    <scope>NUCLEOTIDE SEQUENCE [LARGE SCALE GENOMIC DNA]</scope>
    <source>
        <strain evidence="5 6">DSM 22274</strain>
    </source>
</reference>
<keyword evidence="2 5" id="KW-0238">DNA-binding</keyword>
<keyword evidence="3" id="KW-0804">Transcription</keyword>
<dbReference type="SUPFAM" id="SSF47413">
    <property type="entry name" value="lambda repressor-like DNA-binding domains"/>
    <property type="match status" value="1"/>
</dbReference>
<organism evidence="5 6">
    <name type="scientific">Arthrobacter alpinus</name>
    <dbReference type="NCBI Taxonomy" id="656366"/>
    <lineage>
        <taxon>Bacteria</taxon>
        <taxon>Bacillati</taxon>
        <taxon>Actinomycetota</taxon>
        <taxon>Actinomycetes</taxon>
        <taxon>Micrococcales</taxon>
        <taxon>Micrococcaceae</taxon>
        <taxon>Arthrobacter</taxon>
    </lineage>
</organism>
<sequence>MGKLHRATIQDVAMLSGLSICTVSRALRGLPNVSETSHAKVADAAAKLGYVASSAASRLAGGSTGSIAIIAPTTTAWFFAHAAESAEEVFAASGHDTMIISLRNNKDVHQRLFGDLAALAQKVDGVLLLNIELSDAEIDALAASPLAVVSVGMHNVPWDNVGIDNVAAARTATEHLLDLGHWDLAILSDRESGNRSVLTATERQHGFELALADRDLMVDPDLMVDAGSSIERGQQAMNELIENRRLPSAIFAGCDETAFGALTALREHGLSAPRNVSIIGLDEHPMSRFMGLSTVQQPVADQGAFAANLLEERLQNPDAEFEPAHHVLPTTLLTRKSTRRKR</sequence>
<dbReference type="InterPro" id="IPR046335">
    <property type="entry name" value="LacI/GalR-like_sensor"/>
</dbReference>